<dbReference type="AlphaFoldDB" id="A0A369WGD1"/>
<comment type="caution">
    <text evidence="3">The sequence shown here is derived from an EMBL/GenBank/DDBJ whole genome shotgun (WGS) entry which is preliminary data.</text>
</comment>
<dbReference type="OrthoDB" id="6196336at2"/>
<dbReference type="InterPro" id="IPR004864">
    <property type="entry name" value="LEA_2"/>
</dbReference>
<keyword evidence="4" id="KW-1185">Reference proteome</keyword>
<dbReference type="SMART" id="SM00769">
    <property type="entry name" value="WHy"/>
    <property type="match status" value="1"/>
</dbReference>
<feature type="signal peptide" evidence="1">
    <location>
        <begin position="1"/>
        <end position="27"/>
    </location>
</feature>
<sequence>MLKQFKALQRFGILALFALGLSGCATLQPGFEKPQVNLTSFELLPSNGVAPKFGIGLHVINPNRTPLSLKGLVYNVEIEGHKILTGVANDLPVIAAYGEGDIQLQASANLFNTLRMLSSLVNRPSDSLSYDLNAKLDVGSLLPRVEVNESGKIDLSGLSR</sequence>
<feature type="chain" id="PRO_5016844490" description="Water stress and hypersensitive response domain-containing protein" evidence="1">
    <location>
        <begin position="28"/>
        <end position="160"/>
    </location>
</feature>
<dbReference type="Gene3D" id="2.60.40.1820">
    <property type="match status" value="1"/>
</dbReference>
<evidence type="ECO:0000259" key="2">
    <source>
        <dbReference type="SMART" id="SM00769"/>
    </source>
</evidence>
<accession>A0A369WGD1</accession>
<dbReference type="Proteomes" id="UP000253769">
    <property type="component" value="Unassembled WGS sequence"/>
</dbReference>
<organism evidence="3 4">
    <name type="scientific">Motiliproteus coralliicola</name>
    <dbReference type="NCBI Taxonomy" id="2283196"/>
    <lineage>
        <taxon>Bacteria</taxon>
        <taxon>Pseudomonadati</taxon>
        <taxon>Pseudomonadota</taxon>
        <taxon>Gammaproteobacteria</taxon>
        <taxon>Oceanospirillales</taxon>
        <taxon>Oceanospirillaceae</taxon>
        <taxon>Motiliproteus</taxon>
    </lineage>
</organism>
<name>A0A369WGD1_9GAMM</name>
<dbReference type="PROSITE" id="PS51257">
    <property type="entry name" value="PROKAR_LIPOPROTEIN"/>
    <property type="match status" value="1"/>
</dbReference>
<reference evidence="3 4" key="1">
    <citation type="submission" date="2018-07" db="EMBL/GenBank/DDBJ databases">
        <title>Motiliproteus coralliicola sp. nov., a bacterium isolated from Coral.</title>
        <authorList>
            <person name="Wang G."/>
        </authorList>
    </citation>
    <scope>NUCLEOTIDE SEQUENCE [LARGE SCALE GENOMIC DNA]</scope>
    <source>
        <strain evidence="3 4">C34</strain>
    </source>
</reference>
<feature type="domain" description="Water stress and hypersensitive response" evidence="2">
    <location>
        <begin position="36"/>
        <end position="156"/>
    </location>
</feature>
<dbReference type="RefSeq" id="WP_114696089.1">
    <property type="nucleotide sequence ID" value="NZ_QQOH01000003.1"/>
</dbReference>
<dbReference type="GO" id="GO:0009269">
    <property type="term" value="P:response to desiccation"/>
    <property type="evidence" value="ECO:0007669"/>
    <property type="project" value="InterPro"/>
</dbReference>
<protein>
    <recommendedName>
        <fullName evidence="2">Water stress and hypersensitive response domain-containing protein</fullName>
    </recommendedName>
</protein>
<dbReference type="SUPFAM" id="SSF117070">
    <property type="entry name" value="LEA14-like"/>
    <property type="match status" value="1"/>
</dbReference>
<evidence type="ECO:0000256" key="1">
    <source>
        <dbReference type="SAM" id="SignalP"/>
    </source>
</evidence>
<keyword evidence="1" id="KW-0732">Signal</keyword>
<evidence type="ECO:0000313" key="3">
    <source>
        <dbReference type="EMBL" id="RDE19744.1"/>
    </source>
</evidence>
<proteinExistence type="predicted"/>
<dbReference type="EMBL" id="QQOH01000003">
    <property type="protein sequence ID" value="RDE19744.1"/>
    <property type="molecule type" value="Genomic_DNA"/>
</dbReference>
<gene>
    <name evidence="3" type="ORF">DV711_12765</name>
</gene>
<dbReference type="InterPro" id="IPR013990">
    <property type="entry name" value="WHy-dom"/>
</dbReference>
<dbReference type="Pfam" id="PF03168">
    <property type="entry name" value="LEA_2"/>
    <property type="match status" value="1"/>
</dbReference>
<evidence type="ECO:0000313" key="4">
    <source>
        <dbReference type="Proteomes" id="UP000253769"/>
    </source>
</evidence>